<evidence type="ECO:0000313" key="2">
    <source>
        <dbReference type="Proteomes" id="UP001143910"/>
    </source>
</evidence>
<proteinExistence type="predicted"/>
<keyword evidence="2" id="KW-1185">Reference proteome</keyword>
<name>A0ACC1NI51_9HYPO</name>
<reference evidence="1" key="1">
    <citation type="submission" date="2022-08" db="EMBL/GenBank/DDBJ databases">
        <title>Genome Sequence of Lecanicillium fungicola.</title>
        <authorList>
            <person name="Buettner E."/>
        </authorList>
    </citation>
    <scope>NUCLEOTIDE SEQUENCE</scope>
    <source>
        <strain evidence="1">Babe33</strain>
    </source>
</reference>
<evidence type="ECO:0000313" key="1">
    <source>
        <dbReference type="EMBL" id="KAJ2978945.1"/>
    </source>
</evidence>
<dbReference type="Proteomes" id="UP001143910">
    <property type="component" value="Unassembled WGS sequence"/>
</dbReference>
<accession>A0ACC1NI51</accession>
<dbReference type="EMBL" id="JANJQO010000329">
    <property type="protein sequence ID" value="KAJ2978945.1"/>
    <property type="molecule type" value="Genomic_DNA"/>
</dbReference>
<gene>
    <name evidence="1" type="ORF">NQ176_g3536</name>
</gene>
<comment type="caution">
    <text evidence="1">The sequence shown here is derived from an EMBL/GenBank/DDBJ whole genome shotgun (WGS) entry which is preliminary data.</text>
</comment>
<protein>
    <submittedName>
        <fullName evidence="1">Uncharacterized protein</fullName>
    </submittedName>
</protein>
<organism evidence="1 2">
    <name type="scientific">Zarea fungicola</name>
    <dbReference type="NCBI Taxonomy" id="93591"/>
    <lineage>
        <taxon>Eukaryota</taxon>
        <taxon>Fungi</taxon>
        <taxon>Dikarya</taxon>
        <taxon>Ascomycota</taxon>
        <taxon>Pezizomycotina</taxon>
        <taxon>Sordariomycetes</taxon>
        <taxon>Hypocreomycetidae</taxon>
        <taxon>Hypocreales</taxon>
        <taxon>Cordycipitaceae</taxon>
        <taxon>Zarea</taxon>
    </lineage>
</organism>
<sequence>MSQEKKFMLAMAGAGAIGAAIYAIRGSSKASNQSPNLTRDMTNMGLEVMGTADVAEPRGNENAIDPSQDRKSKTTAPPEELLASVLSGGVESGPGTDRTGAPND</sequence>